<dbReference type="GO" id="GO:0005524">
    <property type="term" value="F:ATP binding"/>
    <property type="evidence" value="ECO:0007669"/>
    <property type="project" value="UniProtKB-KW"/>
</dbReference>
<comment type="pathway">
    <text evidence="1 8">Sulfur metabolism; hydrogen sulfide biosynthesis; sulfite from sulfate: step 1/3.</text>
</comment>
<dbReference type="AlphaFoldDB" id="A0A0P6YEA8"/>
<feature type="domain" description="Sulphate adenylyltransferase catalytic" evidence="9">
    <location>
        <begin position="174"/>
        <end position="381"/>
    </location>
</feature>
<dbReference type="NCBIfam" id="TIGR00339">
    <property type="entry name" value="sopT"/>
    <property type="match status" value="1"/>
</dbReference>
<evidence type="ECO:0000256" key="6">
    <source>
        <dbReference type="ARBA" id="ARBA00037980"/>
    </source>
</evidence>
<name>A0A0P6YEA8_9CHLR</name>
<organism evidence="11 12">
    <name type="scientific">Herpetosiphon geysericola</name>
    <dbReference type="NCBI Taxonomy" id="70996"/>
    <lineage>
        <taxon>Bacteria</taxon>
        <taxon>Bacillati</taxon>
        <taxon>Chloroflexota</taxon>
        <taxon>Chloroflexia</taxon>
        <taxon>Herpetosiphonales</taxon>
        <taxon>Herpetosiphonaceae</taxon>
        <taxon>Herpetosiphon</taxon>
    </lineage>
</organism>
<dbReference type="EMBL" id="LGKP01000012">
    <property type="protein sequence ID" value="KPL90467.1"/>
    <property type="molecule type" value="Genomic_DNA"/>
</dbReference>
<keyword evidence="4 8" id="KW-0547">Nucleotide-binding</keyword>
<evidence type="ECO:0000313" key="11">
    <source>
        <dbReference type="EMBL" id="KPL90467.1"/>
    </source>
</evidence>
<feature type="domain" description="ATP-sulfurylase PUA-like" evidence="10">
    <location>
        <begin position="8"/>
        <end position="164"/>
    </location>
</feature>
<dbReference type="HAMAP" id="MF_00066">
    <property type="entry name" value="Sulf_adenylyltr"/>
    <property type="match status" value="1"/>
</dbReference>
<dbReference type="GO" id="GO:0000103">
    <property type="term" value="P:sulfate assimilation"/>
    <property type="evidence" value="ECO:0007669"/>
    <property type="project" value="UniProtKB-UniRule"/>
</dbReference>
<comment type="catalytic activity">
    <reaction evidence="7 8">
        <text>sulfate + ATP + H(+) = adenosine 5'-phosphosulfate + diphosphate</text>
        <dbReference type="Rhea" id="RHEA:18133"/>
        <dbReference type="ChEBI" id="CHEBI:15378"/>
        <dbReference type="ChEBI" id="CHEBI:16189"/>
        <dbReference type="ChEBI" id="CHEBI:30616"/>
        <dbReference type="ChEBI" id="CHEBI:33019"/>
        <dbReference type="ChEBI" id="CHEBI:58243"/>
        <dbReference type="EC" id="2.7.7.4"/>
    </reaction>
</comment>
<dbReference type="Proteomes" id="UP000050277">
    <property type="component" value="Unassembled WGS sequence"/>
</dbReference>
<dbReference type="InterPro" id="IPR020792">
    <property type="entry name" value="SO4_adenylyltransferase_pro"/>
</dbReference>
<evidence type="ECO:0000256" key="5">
    <source>
        <dbReference type="ARBA" id="ARBA00022840"/>
    </source>
</evidence>
<dbReference type="InterPro" id="IPR015947">
    <property type="entry name" value="PUA-like_sf"/>
</dbReference>
<dbReference type="Pfam" id="PF14306">
    <property type="entry name" value="PUA_2"/>
    <property type="match status" value="1"/>
</dbReference>
<dbReference type="InterPro" id="IPR002650">
    <property type="entry name" value="Sulphate_adenylyltransferase"/>
</dbReference>
<comment type="caution">
    <text evidence="11">The sequence shown here is derived from an EMBL/GenBank/DDBJ whole genome shotgun (WGS) entry which is preliminary data.</text>
</comment>
<dbReference type="InterPro" id="IPR025980">
    <property type="entry name" value="ATP-Sase_PUA-like_dom"/>
</dbReference>
<dbReference type="NCBIfam" id="NF003166">
    <property type="entry name" value="PRK04149.1"/>
    <property type="match status" value="1"/>
</dbReference>
<evidence type="ECO:0000256" key="4">
    <source>
        <dbReference type="ARBA" id="ARBA00022741"/>
    </source>
</evidence>
<accession>A0A0P6YEA8</accession>
<dbReference type="CDD" id="cd00517">
    <property type="entry name" value="ATPS"/>
    <property type="match status" value="1"/>
</dbReference>
<dbReference type="RefSeq" id="WP_054533844.1">
    <property type="nucleotide sequence ID" value="NZ_LGKP01000012.1"/>
</dbReference>
<dbReference type="InterPro" id="IPR014729">
    <property type="entry name" value="Rossmann-like_a/b/a_fold"/>
</dbReference>
<proteinExistence type="inferred from homology"/>
<protein>
    <recommendedName>
        <fullName evidence="8">Sulfate adenylyltransferase</fullName>
        <ecNumber evidence="8">2.7.7.4</ecNumber>
    </recommendedName>
    <alternativeName>
        <fullName evidence="8">ATP-sulfurylase</fullName>
    </alternativeName>
    <alternativeName>
        <fullName evidence="8">Sulfate adenylate transferase</fullName>
        <shortName evidence="8">SAT</shortName>
    </alternativeName>
</protein>
<dbReference type="STRING" id="70996.SE18_07670"/>
<reference evidence="11 12" key="1">
    <citation type="submission" date="2015-07" db="EMBL/GenBank/DDBJ databases">
        <title>Whole genome sequence of Herpetosiphon geysericola DSM 7119.</title>
        <authorList>
            <person name="Hemp J."/>
            <person name="Ward L.M."/>
            <person name="Pace L.A."/>
            <person name="Fischer W.W."/>
        </authorList>
    </citation>
    <scope>NUCLEOTIDE SEQUENCE [LARGE SCALE GENOMIC DNA]</scope>
    <source>
        <strain evidence="11 12">DSM 7119</strain>
    </source>
</reference>
<dbReference type="Gene3D" id="3.10.400.10">
    <property type="entry name" value="Sulfate adenylyltransferase"/>
    <property type="match status" value="1"/>
</dbReference>
<evidence type="ECO:0000256" key="1">
    <source>
        <dbReference type="ARBA" id="ARBA00005048"/>
    </source>
</evidence>
<keyword evidence="12" id="KW-1185">Reference proteome</keyword>
<evidence type="ECO:0000256" key="2">
    <source>
        <dbReference type="ARBA" id="ARBA00022679"/>
    </source>
</evidence>
<dbReference type="Pfam" id="PF01747">
    <property type="entry name" value="ATP-sulfurylase"/>
    <property type="match status" value="1"/>
</dbReference>
<dbReference type="InterPro" id="IPR024951">
    <property type="entry name" value="Sulfurylase_cat_dom"/>
</dbReference>
<evidence type="ECO:0000313" key="12">
    <source>
        <dbReference type="Proteomes" id="UP000050277"/>
    </source>
</evidence>
<dbReference type="EC" id="2.7.7.4" evidence="8"/>
<dbReference type="SUPFAM" id="SSF52374">
    <property type="entry name" value="Nucleotidylyl transferase"/>
    <property type="match status" value="1"/>
</dbReference>
<keyword evidence="3 8" id="KW-0548">Nucleotidyltransferase</keyword>
<dbReference type="SUPFAM" id="SSF88697">
    <property type="entry name" value="PUA domain-like"/>
    <property type="match status" value="1"/>
</dbReference>
<evidence type="ECO:0000259" key="10">
    <source>
        <dbReference type="Pfam" id="PF14306"/>
    </source>
</evidence>
<dbReference type="UniPathway" id="UPA00140">
    <property type="reaction ID" value="UER00204"/>
</dbReference>
<dbReference type="GO" id="GO:0004781">
    <property type="term" value="F:sulfate adenylyltransferase (ATP) activity"/>
    <property type="evidence" value="ECO:0007669"/>
    <property type="project" value="UniProtKB-UniRule"/>
</dbReference>
<dbReference type="Gene3D" id="3.40.50.620">
    <property type="entry name" value="HUPs"/>
    <property type="match status" value="1"/>
</dbReference>
<comment type="similarity">
    <text evidence="6 8">Belongs to the sulfate adenylyltransferase family.</text>
</comment>
<dbReference type="PANTHER" id="PTHR43509">
    <property type="match status" value="1"/>
</dbReference>
<sequence length="383" mass="42701">MAVSSLILPHGGTLVNRIPTGLLRENLLQSAQELPQIVLDEPHRADLLMLGIGSYSPLTGFLNRHDYKTVVETMHLKNGLPWSIPITLPISEDQAYDLVLDQPVALTDEQGTILAVLEVEDIFPVDVEYEAQHVYRTTEGTHPGVARLYAAPRWRVGGSIWLLQVEQGAFPHLPRTPQEVRQSISDAGWRTVVGFQTRNPVHRAHEYIQKCALEVVDGLLLHPLVGTTKSDDVPAPARVRSYERLLREYYPANRVLLGVFPAPMRYAGPREAIFHALNRKNYGCTHFIVGRDHAGVGNYYGTYDAQAIFSEFDPAALGITPLFFEHTFYCQRCGAMASAKTCPHSHEHHVILSGTAVRALLSRGELPPPEFSRREVIEELIAA</sequence>
<dbReference type="OrthoDB" id="9804504at2"/>
<evidence type="ECO:0000256" key="7">
    <source>
        <dbReference type="ARBA" id="ARBA00049370"/>
    </source>
</evidence>
<evidence type="ECO:0000259" key="9">
    <source>
        <dbReference type="Pfam" id="PF01747"/>
    </source>
</evidence>
<gene>
    <name evidence="8 11" type="primary">sat</name>
    <name evidence="11" type="ORF">SE18_07670</name>
</gene>
<dbReference type="GO" id="GO:0070814">
    <property type="term" value="P:hydrogen sulfide biosynthetic process"/>
    <property type="evidence" value="ECO:0007669"/>
    <property type="project" value="UniProtKB-UniRule"/>
</dbReference>
<keyword evidence="2 8" id="KW-0808">Transferase</keyword>
<keyword evidence="5 8" id="KW-0067">ATP-binding</keyword>
<dbReference type="PANTHER" id="PTHR43509:SF1">
    <property type="entry name" value="SULFATE ADENYLYLTRANSFERASE"/>
    <property type="match status" value="1"/>
</dbReference>
<evidence type="ECO:0000256" key="8">
    <source>
        <dbReference type="HAMAP-Rule" id="MF_00066"/>
    </source>
</evidence>
<dbReference type="PATRIC" id="fig|70996.4.peg.4894"/>
<evidence type="ECO:0000256" key="3">
    <source>
        <dbReference type="ARBA" id="ARBA00022695"/>
    </source>
</evidence>